<evidence type="ECO:0000256" key="3">
    <source>
        <dbReference type="ARBA" id="ARBA00022737"/>
    </source>
</evidence>
<dbReference type="EMBL" id="JAKELL010000024">
    <property type="protein sequence ID" value="KAH8991940.1"/>
    <property type="molecule type" value="Genomic_DNA"/>
</dbReference>
<dbReference type="AlphaFoldDB" id="A0AAD4QDX5"/>
<dbReference type="PROSITE" id="PS50157">
    <property type="entry name" value="ZINC_FINGER_C2H2_2"/>
    <property type="match status" value="2"/>
</dbReference>
<protein>
    <recommendedName>
        <fullName evidence="9">C2H2-type domain-containing protein</fullName>
    </recommendedName>
</protein>
<keyword evidence="6" id="KW-0539">Nucleus</keyword>
<comment type="caution">
    <text evidence="10">The sequence shown here is derived from an EMBL/GenBank/DDBJ whole genome shotgun (WGS) entry which is preliminary data.</text>
</comment>
<keyword evidence="4 7" id="KW-0863">Zinc-finger</keyword>
<dbReference type="GO" id="GO:0000981">
    <property type="term" value="F:DNA-binding transcription factor activity, RNA polymerase II-specific"/>
    <property type="evidence" value="ECO:0007669"/>
    <property type="project" value="InterPro"/>
</dbReference>
<feature type="region of interest" description="Disordered" evidence="8">
    <location>
        <begin position="302"/>
        <end position="382"/>
    </location>
</feature>
<organism evidence="10 11">
    <name type="scientific">Lactarius akahatsu</name>
    <dbReference type="NCBI Taxonomy" id="416441"/>
    <lineage>
        <taxon>Eukaryota</taxon>
        <taxon>Fungi</taxon>
        <taxon>Dikarya</taxon>
        <taxon>Basidiomycota</taxon>
        <taxon>Agaricomycotina</taxon>
        <taxon>Agaricomycetes</taxon>
        <taxon>Russulales</taxon>
        <taxon>Russulaceae</taxon>
        <taxon>Lactarius</taxon>
    </lineage>
</organism>
<evidence type="ECO:0000313" key="10">
    <source>
        <dbReference type="EMBL" id="KAH8991940.1"/>
    </source>
</evidence>
<evidence type="ECO:0000256" key="4">
    <source>
        <dbReference type="ARBA" id="ARBA00022771"/>
    </source>
</evidence>
<dbReference type="GO" id="GO:0008270">
    <property type="term" value="F:zinc ion binding"/>
    <property type="evidence" value="ECO:0007669"/>
    <property type="project" value="UniProtKB-KW"/>
</dbReference>
<proteinExistence type="predicted"/>
<dbReference type="InterPro" id="IPR051059">
    <property type="entry name" value="VerF-like"/>
</dbReference>
<dbReference type="Pfam" id="PF00096">
    <property type="entry name" value="zf-C2H2"/>
    <property type="match status" value="2"/>
</dbReference>
<evidence type="ECO:0000256" key="2">
    <source>
        <dbReference type="ARBA" id="ARBA00022723"/>
    </source>
</evidence>
<feature type="compositionally biased region" description="Polar residues" evidence="8">
    <location>
        <begin position="99"/>
        <end position="110"/>
    </location>
</feature>
<feature type="region of interest" description="Disordered" evidence="8">
    <location>
        <begin position="1"/>
        <end position="29"/>
    </location>
</feature>
<dbReference type="SMART" id="SM00355">
    <property type="entry name" value="ZnF_C2H2"/>
    <property type="match status" value="2"/>
</dbReference>
<evidence type="ECO:0000256" key="5">
    <source>
        <dbReference type="ARBA" id="ARBA00022833"/>
    </source>
</evidence>
<feature type="region of interest" description="Disordered" evidence="8">
    <location>
        <begin position="76"/>
        <end position="133"/>
    </location>
</feature>
<reference evidence="10" key="1">
    <citation type="submission" date="2022-01" db="EMBL/GenBank/DDBJ databases">
        <title>Comparative genomics reveals a dynamic genome evolution in the ectomycorrhizal milk-cap (Lactarius) mushrooms.</title>
        <authorList>
            <consortium name="DOE Joint Genome Institute"/>
            <person name="Lebreton A."/>
            <person name="Tang N."/>
            <person name="Kuo A."/>
            <person name="LaButti K."/>
            <person name="Drula E."/>
            <person name="Barry K."/>
            <person name="Clum A."/>
            <person name="Lipzen A."/>
            <person name="Mousain D."/>
            <person name="Ng V."/>
            <person name="Wang R."/>
            <person name="Wang X."/>
            <person name="Dai Y."/>
            <person name="Henrissat B."/>
            <person name="Grigoriev I.V."/>
            <person name="Guerin-Laguette A."/>
            <person name="Yu F."/>
            <person name="Martin F.M."/>
        </authorList>
    </citation>
    <scope>NUCLEOTIDE SEQUENCE</scope>
    <source>
        <strain evidence="10">QP</strain>
    </source>
</reference>
<evidence type="ECO:0000256" key="7">
    <source>
        <dbReference type="PROSITE-ProRule" id="PRU00042"/>
    </source>
</evidence>
<dbReference type="PANTHER" id="PTHR40626">
    <property type="entry name" value="MIP31509P"/>
    <property type="match status" value="1"/>
</dbReference>
<sequence length="382" mass="40876">MVRTQLKPTFEEKKDSQKKKSSSKKAETGIWPCKINGCNKEFAREADLKRHQRTTKLHSQPGFACPQCEATFTRTDALRRHQKSRHNGVIIDPEPPVQSEENTGESSRSRGGTPKPKNKVHLPPPVAPGSGALPGYYRQQGINAEFVVFVPPRTQGVVMDPNYAVGHPTSAARLAQPAWGPPPWGDGTQPVPPYPIPGAPPPGYFTPYYHPGVPPLPLTNAQFHPNEMGQPYAPSSSSPDGTCVPSDGEPEDRTHPAESSAPVIDPSLDAPESHTNGKSPISLAITSAAMRAVLVESRRIAGHQSESSVNALGSKEPSPHTYVSESAPAKVMKCADSNIPPVPSATGHPSSTMLTEDGETMLHPAELLTQESLASPPPAEDP</sequence>
<dbReference type="GO" id="GO:0000785">
    <property type="term" value="C:chromatin"/>
    <property type="evidence" value="ECO:0007669"/>
    <property type="project" value="TreeGrafter"/>
</dbReference>
<keyword evidence="2" id="KW-0479">Metal-binding</keyword>
<dbReference type="GO" id="GO:0000978">
    <property type="term" value="F:RNA polymerase II cis-regulatory region sequence-specific DNA binding"/>
    <property type="evidence" value="ECO:0007669"/>
    <property type="project" value="InterPro"/>
</dbReference>
<feature type="domain" description="C2H2-type" evidence="9">
    <location>
        <begin position="31"/>
        <end position="59"/>
    </location>
</feature>
<feature type="domain" description="C2H2-type" evidence="9">
    <location>
        <begin position="63"/>
        <end position="88"/>
    </location>
</feature>
<dbReference type="GO" id="GO:0005634">
    <property type="term" value="C:nucleus"/>
    <property type="evidence" value="ECO:0007669"/>
    <property type="project" value="UniProtKB-SubCell"/>
</dbReference>
<evidence type="ECO:0000256" key="6">
    <source>
        <dbReference type="ARBA" id="ARBA00023242"/>
    </source>
</evidence>
<dbReference type="Proteomes" id="UP001201163">
    <property type="component" value="Unassembled WGS sequence"/>
</dbReference>
<dbReference type="InterPro" id="IPR013087">
    <property type="entry name" value="Znf_C2H2_type"/>
</dbReference>
<name>A0AAD4QDX5_9AGAM</name>
<evidence type="ECO:0000256" key="1">
    <source>
        <dbReference type="ARBA" id="ARBA00004123"/>
    </source>
</evidence>
<dbReference type="InterPro" id="IPR036236">
    <property type="entry name" value="Znf_C2H2_sf"/>
</dbReference>
<keyword evidence="5" id="KW-0862">Zinc</keyword>
<dbReference type="Gene3D" id="3.30.160.60">
    <property type="entry name" value="Classic Zinc Finger"/>
    <property type="match status" value="2"/>
</dbReference>
<gene>
    <name evidence="10" type="ORF">EDB92DRAFT_1859050</name>
</gene>
<evidence type="ECO:0000256" key="8">
    <source>
        <dbReference type="SAM" id="MobiDB-lite"/>
    </source>
</evidence>
<dbReference type="SUPFAM" id="SSF57667">
    <property type="entry name" value="beta-beta-alpha zinc fingers"/>
    <property type="match status" value="1"/>
</dbReference>
<feature type="region of interest" description="Disordered" evidence="8">
    <location>
        <begin position="219"/>
        <end position="279"/>
    </location>
</feature>
<comment type="subcellular location">
    <subcellularLocation>
        <location evidence="1">Nucleus</location>
    </subcellularLocation>
</comment>
<dbReference type="PANTHER" id="PTHR40626:SF11">
    <property type="entry name" value="ZINC FINGER PROTEIN YPR022C"/>
    <property type="match status" value="1"/>
</dbReference>
<evidence type="ECO:0000313" key="11">
    <source>
        <dbReference type="Proteomes" id="UP001201163"/>
    </source>
</evidence>
<keyword evidence="3" id="KW-0677">Repeat</keyword>
<evidence type="ECO:0000259" key="9">
    <source>
        <dbReference type="PROSITE" id="PS50157"/>
    </source>
</evidence>
<keyword evidence="11" id="KW-1185">Reference proteome</keyword>
<dbReference type="PROSITE" id="PS00028">
    <property type="entry name" value="ZINC_FINGER_C2H2_1"/>
    <property type="match status" value="1"/>
</dbReference>
<accession>A0AAD4QDX5</accession>